<evidence type="ECO:0000313" key="2">
    <source>
        <dbReference type="EMBL" id="EGZ18052.1"/>
    </source>
</evidence>
<evidence type="ECO:0000256" key="1">
    <source>
        <dbReference type="SAM" id="Phobius"/>
    </source>
</evidence>
<feature type="transmembrane region" description="Helical" evidence="1">
    <location>
        <begin position="82"/>
        <end position="101"/>
    </location>
</feature>
<feature type="transmembrane region" description="Helical" evidence="1">
    <location>
        <begin position="43"/>
        <end position="62"/>
    </location>
</feature>
<keyword evidence="1" id="KW-1133">Transmembrane helix</keyword>
<keyword evidence="3" id="KW-1185">Reference proteome</keyword>
<name>G4ZHH2_PHYSP</name>
<dbReference type="EMBL" id="JH159154">
    <property type="protein sequence ID" value="EGZ18052.1"/>
    <property type="molecule type" value="Genomic_DNA"/>
</dbReference>
<dbReference type="Proteomes" id="UP000002640">
    <property type="component" value="Unassembled WGS sequence"/>
</dbReference>
<evidence type="ECO:0000313" key="3">
    <source>
        <dbReference type="Proteomes" id="UP000002640"/>
    </source>
</evidence>
<dbReference type="GeneID" id="20658217"/>
<dbReference type="InParanoid" id="G4ZHH2"/>
<dbReference type="KEGG" id="psoj:PHYSODRAFT_503367"/>
<keyword evidence="1" id="KW-0812">Transmembrane</keyword>
<sequence>MNADTTISSGALQAVLLKSAAEEAVWDALQTLFHSEYLLLGEYIECALPALYSGYLAILYHLPVAAYYPQTAFTTPHKLQSAVASILLFAAVSFIALLFILRKKFGISPLYQLAFVLETQVRIVQGQLFIWTIFILHLPLAHYGKYNDSLPCCHPW</sequence>
<reference evidence="2 3" key="1">
    <citation type="journal article" date="2006" name="Science">
        <title>Phytophthora genome sequences uncover evolutionary origins and mechanisms of pathogenesis.</title>
        <authorList>
            <person name="Tyler B.M."/>
            <person name="Tripathy S."/>
            <person name="Zhang X."/>
            <person name="Dehal P."/>
            <person name="Jiang R.H."/>
            <person name="Aerts A."/>
            <person name="Arredondo F.D."/>
            <person name="Baxter L."/>
            <person name="Bensasson D."/>
            <person name="Beynon J.L."/>
            <person name="Chapman J."/>
            <person name="Damasceno C.M."/>
            <person name="Dorrance A.E."/>
            <person name="Dou D."/>
            <person name="Dickerman A.W."/>
            <person name="Dubchak I.L."/>
            <person name="Garbelotto M."/>
            <person name="Gijzen M."/>
            <person name="Gordon S.G."/>
            <person name="Govers F."/>
            <person name="Grunwald N.J."/>
            <person name="Huang W."/>
            <person name="Ivors K.L."/>
            <person name="Jones R.W."/>
            <person name="Kamoun S."/>
            <person name="Krampis K."/>
            <person name="Lamour K.H."/>
            <person name="Lee M.K."/>
            <person name="McDonald W.H."/>
            <person name="Medina M."/>
            <person name="Meijer H.J."/>
            <person name="Nordberg E.K."/>
            <person name="Maclean D.J."/>
            <person name="Ospina-Giraldo M.D."/>
            <person name="Morris P.F."/>
            <person name="Phuntumart V."/>
            <person name="Putnam N.H."/>
            <person name="Rash S."/>
            <person name="Rose J.K."/>
            <person name="Sakihama Y."/>
            <person name="Salamov A.A."/>
            <person name="Savidor A."/>
            <person name="Scheuring C.F."/>
            <person name="Smith B.M."/>
            <person name="Sobral B.W."/>
            <person name="Terry A."/>
            <person name="Torto-Alalibo T.A."/>
            <person name="Win J."/>
            <person name="Xu Z."/>
            <person name="Zhang H."/>
            <person name="Grigoriev I.V."/>
            <person name="Rokhsar D.S."/>
            <person name="Boore J.L."/>
        </authorList>
    </citation>
    <scope>NUCLEOTIDE SEQUENCE [LARGE SCALE GENOMIC DNA]</scope>
    <source>
        <strain evidence="2 3">P6497</strain>
    </source>
</reference>
<protein>
    <submittedName>
        <fullName evidence="2">Uncharacterized protein</fullName>
    </submittedName>
</protein>
<keyword evidence="1" id="KW-0472">Membrane</keyword>
<feature type="transmembrane region" description="Helical" evidence="1">
    <location>
        <begin position="121"/>
        <end position="140"/>
    </location>
</feature>
<dbReference type="RefSeq" id="XP_009527110.1">
    <property type="nucleotide sequence ID" value="XM_009528815.1"/>
</dbReference>
<organism evidence="2 3">
    <name type="scientific">Phytophthora sojae (strain P6497)</name>
    <name type="common">Soybean stem and root rot agent</name>
    <name type="synonym">Phytophthora megasperma f. sp. glycines</name>
    <dbReference type="NCBI Taxonomy" id="1094619"/>
    <lineage>
        <taxon>Eukaryota</taxon>
        <taxon>Sar</taxon>
        <taxon>Stramenopiles</taxon>
        <taxon>Oomycota</taxon>
        <taxon>Peronosporomycetes</taxon>
        <taxon>Peronosporales</taxon>
        <taxon>Peronosporaceae</taxon>
        <taxon>Phytophthora</taxon>
    </lineage>
</organism>
<accession>G4ZHH2</accession>
<dbReference type="AlphaFoldDB" id="G4ZHH2"/>
<gene>
    <name evidence="2" type="ORF">PHYSODRAFT_503367</name>
</gene>
<proteinExistence type="predicted"/>